<comment type="subcellular location">
    <subcellularLocation>
        <location evidence="1">Nucleus</location>
    </subcellularLocation>
</comment>
<dbReference type="Proteomes" id="UP001209878">
    <property type="component" value="Unassembled WGS sequence"/>
</dbReference>
<dbReference type="PANTHER" id="PTHR13204:SF1">
    <property type="entry name" value="ESTER HYDROLASE C11ORF54"/>
    <property type="match status" value="1"/>
</dbReference>
<dbReference type="GO" id="GO:0008270">
    <property type="term" value="F:zinc ion binding"/>
    <property type="evidence" value="ECO:0007669"/>
    <property type="project" value="TreeGrafter"/>
</dbReference>
<dbReference type="EMBL" id="JAODUO010002337">
    <property type="protein sequence ID" value="KAK2153234.1"/>
    <property type="molecule type" value="Genomic_DNA"/>
</dbReference>
<gene>
    <name evidence="8" type="ORF">NP493_2342g00003</name>
</gene>
<comment type="subunit">
    <text evidence="2">Monomer.</text>
</comment>
<evidence type="ECO:0000256" key="2">
    <source>
        <dbReference type="ARBA" id="ARBA00011245"/>
    </source>
</evidence>
<evidence type="ECO:0000256" key="6">
    <source>
        <dbReference type="ARBA" id="ARBA00023242"/>
    </source>
</evidence>
<keyword evidence="4" id="KW-0378">Hydrolase</keyword>
<feature type="domain" description="DUF1907" evidence="7">
    <location>
        <begin position="23"/>
        <end position="299"/>
    </location>
</feature>
<keyword evidence="6" id="KW-0539">Nucleus</keyword>
<evidence type="ECO:0000259" key="7">
    <source>
        <dbReference type="SMART" id="SM01168"/>
    </source>
</evidence>
<dbReference type="GO" id="GO:0005634">
    <property type="term" value="C:nucleus"/>
    <property type="evidence" value="ECO:0007669"/>
    <property type="project" value="UniProtKB-SubCell"/>
</dbReference>
<dbReference type="CDD" id="cd17298">
    <property type="entry name" value="DUF1907"/>
    <property type="match status" value="1"/>
</dbReference>
<accession>A0AAD9N3S8</accession>
<proteinExistence type="predicted"/>
<comment type="caution">
    <text evidence="8">The sequence shown here is derived from an EMBL/GenBank/DDBJ whole genome shotgun (WGS) entry which is preliminary data.</text>
</comment>
<sequence length="312" mass="34226">MDTNIPIQTAELYCPPLTEVAEVLQAGLRINFASATVTVVDCPDLKQEPFTLTASGLCGSGRVAELGGVAHLVPTPHKDKIYDINKVARVAGMSPGAFVLGAGAGPLHDTGFNCELVTNLLTEGANESYTIKVDAEDPSRYIQEKCRFPECCMMLNIFLSEGKGGKVLEVKAANRTGDKDIIQCMRMSLSARYGEKLMGLGGVLLLEKGKAKIHVMPELSETPLITEEDVENWMKYYEMSAPLVCLGTFVTQETNLDLRVQHFHCFSKHGDGGHFYTDTTPDDAEYLGYFNMGESLIRGDCPPKKRTLERCF</sequence>
<evidence type="ECO:0000256" key="5">
    <source>
        <dbReference type="ARBA" id="ARBA00022833"/>
    </source>
</evidence>
<dbReference type="PANTHER" id="PTHR13204">
    <property type="entry name" value="PTD012 PROTEIN"/>
    <property type="match status" value="1"/>
</dbReference>
<evidence type="ECO:0000256" key="3">
    <source>
        <dbReference type="ARBA" id="ARBA00022723"/>
    </source>
</evidence>
<dbReference type="GO" id="GO:0016788">
    <property type="term" value="F:hydrolase activity, acting on ester bonds"/>
    <property type="evidence" value="ECO:0007669"/>
    <property type="project" value="TreeGrafter"/>
</dbReference>
<evidence type="ECO:0000313" key="8">
    <source>
        <dbReference type="EMBL" id="KAK2153234.1"/>
    </source>
</evidence>
<dbReference type="SMART" id="SM01168">
    <property type="entry name" value="DUF1907"/>
    <property type="match status" value="1"/>
</dbReference>
<protein>
    <recommendedName>
        <fullName evidence="7">DUF1907 domain-containing protein</fullName>
    </recommendedName>
</protein>
<reference evidence="8" key="1">
    <citation type="journal article" date="2023" name="Mol. Biol. Evol.">
        <title>Third-Generation Sequencing Reveals the Adaptive Role of the Epigenome in Three Deep-Sea Polychaetes.</title>
        <authorList>
            <person name="Perez M."/>
            <person name="Aroh O."/>
            <person name="Sun Y."/>
            <person name="Lan Y."/>
            <person name="Juniper S.K."/>
            <person name="Young C.R."/>
            <person name="Angers B."/>
            <person name="Qian P.Y."/>
        </authorList>
    </citation>
    <scope>NUCLEOTIDE SEQUENCE</scope>
    <source>
        <strain evidence="8">R07B-5</strain>
    </source>
</reference>
<keyword evidence="5" id="KW-0862">Zinc</keyword>
<evidence type="ECO:0000313" key="9">
    <source>
        <dbReference type="Proteomes" id="UP001209878"/>
    </source>
</evidence>
<dbReference type="Pfam" id="PF08925">
    <property type="entry name" value="DUF1907"/>
    <property type="match status" value="1"/>
</dbReference>
<dbReference type="AlphaFoldDB" id="A0AAD9N3S8"/>
<dbReference type="InterPro" id="IPR015021">
    <property type="entry name" value="C11orf54_DUF1907"/>
</dbReference>
<evidence type="ECO:0000256" key="1">
    <source>
        <dbReference type="ARBA" id="ARBA00004123"/>
    </source>
</evidence>
<name>A0AAD9N3S8_RIDPI</name>
<keyword evidence="3" id="KW-0479">Metal-binding</keyword>
<organism evidence="8 9">
    <name type="scientific">Ridgeia piscesae</name>
    <name type="common">Tubeworm</name>
    <dbReference type="NCBI Taxonomy" id="27915"/>
    <lineage>
        <taxon>Eukaryota</taxon>
        <taxon>Metazoa</taxon>
        <taxon>Spiralia</taxon>
        <taxon>Lophotrochozoa</taxon>
        <taxon>Annelida</taxon>
        <taxon>Polychaeta</taxon>
        <taxon>Sedentaria</taxon>
        <taxon>Canalipalpata</taxon>
        <taxon>Sabellida</taxon>
        <taxon>Siboglinidae</taxon>
        <taxon>Ridgeia</taxon>
    </lineage>
</organism>
<dbReference type="SUPFAM" id="SSF117856">
    <property type="entry name" value="AF0104/ALDC/Ptd012-like"/>
    <property type="match status" value="1"/>
</dbReference>
<keyword evidence="9" id="KW-1185">Reference proteome</keyword>
<evidence type="ECO:0000256" key="4">
    <source>
        <dbReference type="ARBA" id="ARBA00022801"/>
    </source>
</evidence>